<evidence type="ECO:0000313" key="3">
    <source>
        <dbReference type="Proteomes" id="UP001239445"/>
    </source>
</evidence>
<dbReference type="Gene3D" id="3.90.226.10">
    <property type="entry name" value="2-enoyl-CoA Hydratase, Chain A, domain 1"/>
    <property type="match status" value="1"/>
</dbReference>
<keyword evidence="2" id="KW-0413">Isomerase</keyword>
<dbReference type="SUPFAM" id="SSF52096">
    <property type="entry name" value="ClpP/crotonase"/>
    <property type="match status" value="1"/>
</dbReference>
<evidence type="ECO:0000313" key="2">
    <source>
        <dbReference type="EMBL" id="KAK1761264.1"/>
    </source>
</evidence>
<dbReference type="AlphaFoldDB" id="A0AAJ0FGP2"/>
<keyword evidence="3" id="KW-1185">Reference proteome</keyword>
<name>A0AAJ0FGP2_9PEZI</name>
<dbReference type="EMBL" id="MU839827">
    <property type="protein sequence ID" value="KAK1761264.1"/>
    <property type="molecule type" value="Genomic_DNA"/>
</dbReference>
<dbReference type="Proteomes" id="UP001239445">
    <property type="component" value="Unassembled WGS sequence"/>
</dbReference>
<protein>
    <submittedName>
        <fullName evidence="2">Enoyl-CoA delta isomerase 3</fullName>
    </submittedName>
</protein>
<accession>A0AAJ0FGP2</accession>
<reference evidence="2" key="1">
    <citation type="submission" date="2023-06" db="EMBL/GenBank/DDBJ databases">
        <title>Genome-scale phylogeny and comparative genomics of the fungal order Sordariales.</title>
        <authorList>
            <consortium name="Lawrence Berkeley National Laboratory"/>
            <person name="Hensen N."/>
            <person name="Bonometti L."/>
            <person name="Westerberg I."/>
            <person name="Brannstrom I.O."/>
            <person name="Guillou S."/>
            <person name="Cros-Aarteil S."/>
            <person name="Calhoun S."/>
            <person name="Haridas S."/>
            <person name="Kuo A."/>
            <person name="Mondo S."/>
            <person name="Pangilinan J."/>
            <person name="Riley R."/>
            <person name="Labutti K."/>
            <person name="Andreopoulos B."/>
            <person name="Lipzen A."/>
            <person name="Chen C."/>
            <person name="Yanf M."/>
            <person name="Daum C."/>
            <person name="Ng V."/>
            <person name="Clum A."/>
            <person name="Steindorff A."/>
            <person name="Ohm R."/>
            <person name="Martin F."/>
            <person name="Silar P."/>
            <person name="Natvig D."/>
            <person name="Lalanne C."/>
            <person name="Gautier V."/>
            <person name="Ament-Velasquez S.L."/>
            <person name="Kruys A."/>
            <person name="Hutchinson M.I."/>
            <person name="Powell A.J."/>
            <person name="Barry K."/>
            <person name="Miller A.N."/>
            <person name="Grigoriev I.V."/>
            <person name="Debuchy R."/>
            <person name="Gladieux P."/>
            <person name="Thoren M.H."/>
            <person name="Johannesson H."/>
        </authorList>
    </citation>
    <scope>NUCLEOTIDE SEQUENCE</scope>
    <source>
        <strain evidence="2">PSN4</strain>
    </source>
</reference>
<feature type="compositionally biased region" description="Basic and acidic residues" evidence="1">
    <location>
        <begin position="242"/>
        <end position="270"/>
    </location>
</feature>
<dbReference type="PANTHER" id="PTHR11941">
    <property type="entry name" value="ENOYL-COA HYDRATASE-RELATED"/>
    <property type="match status" value="1"/>
</dbReference>
<feature type="region of interest" description="Disordered" evidence="1">
    <location>
        <begin position="242"/>
        <end position="280"/>
    </location>
</feature>
<dbReference type="CDD" id="cd06558">
    <property type="entry name" value="crotonase-like"/>
    <property type="match status" value="1"/>
</dbReference>
<dbReference type="GO" id="GO:0005777">
    <property type="term" value="C:peroxisome"/>
    <property type="evidence" value="ECO:0007669"/>
    <property type="project" value="TreeGrafter"/>
</dbReference>
<dbReference type="GO" id="GO:0006635">
    <property type="term" value="P:fatty acid beta-oxidation"/>
    <property type="evidence" value="ECO:0007669"/>
    <property type="project" value="TreeGrafter"/>
</dbReference>
<dbReference type="PANTHER" id="PTHR11941:SF75">
    <property type="entry name" value="ENOYL-COA HYDRATASE_ISOMERASE FAMILY PROTEIN"/>
    <property type="match status" value="1"/>
</dbReference>
<dbReference type="InterPro" id="IPR029045">
    <property type="entry name" value="ClpP/crotonase-like_dom_sf"/>
</dbReference>
<dbReference type="Pfam" id="PF00378">
    <property type="entry name" value="ECH_1"/>
    <property type="match status" value="1"/>
</dbReference>
<dbReference type="GO" id="GO:0004165">
    <property type="term" value="F:delta(3)-delta(2)-enoyl-CoA isomerase activity"/>
    <property type="evidence" value="ECO:0007669"/>
    <property type="project" value="TreeGrafter"/>
</dbReference>
<dbReference type="InterPro" id="IPR001753">
    <property type="entry name" value="Enoyl-CoA_hydra/iso"/>
</dbReference>
<gene>
    <name evidence="2" type="ORF">QBC47DRAFT_449288</name>
</gene>
<evidence type="ECO:0000256" key="1">
    <source>
        <dbReference type="SAM" id="MobiDB-lite"/>
    </source>
</evidence>
<proteinExistence type="predicted"/>
<comment type="caution">
    <text evidence="2">The sequence shown here is derived from an EMBL/GenBank/DDBJ whole genome shotgun (WGS) entry which is preliminary data.</text>
</comment>
<organism evidence="2 3">
    <name type="scientific">Echria macrotheca</name>
    <dbReference type="NCBI Taxonomy" id="438768"/>
    <lineage>
        <taxon>Eukaryota</taxon>
        <taxon>Fungi</taxon>
        <taxon>Dikarya</taxon>
        <taxon>Ascomycota</taxon>
        <taxon>Pezizomycotina</taxon>
        <taxon>Sordariomycetes</taxon>
        <taxon>Sordariomycetidae</taxon>
        <taxon>Sordariales</taxon>
        <taxon>Schizotheciaceae</taxon>
        <taxon>Echria</taxon>
    </lineage>
</organism>
<sequence>MNTLFTIPIPPLGPHKGGSITATSPASNPKIYLLSITSPPDTRLTHATCQALLDALDLIEFGGYPPGVLVTTSSIPKFYSNGLDLDLAFADEKFLPGYLYRLFRRLVTYPMPTVALLNGHAFAGGLMLALHHDYRIMNPTKGFLCVNELDFGVPLKPAMSAIFRIKLPPRTYRQLVLEAHRFDGKSALEAGIVDGLGGFEEVLRFVEAKKLTKKGETGIYGLMKAEMYRESVELLTEEGHVQGEERQRRMIEEDEERKELGRRRAEEILKGGKGKGGAKL</sequence>